<keyword evidence="1" id="KW-0472">Membrane</keyword>
<accession>A0A3B0YKM3</accession>
<dbReference type="EMBL" id="UOFL01000220">
    <property type="protein sequence ID" value="VAW81508.1"/>
    <property type="molecule type" value="Genomic_DNA"/>
</dbReference>
<feature type="transmembrane region" description="Helical" evidence="1">
    <location>
        <begin position="76"/>
        <end position="98"/>
    </location>
</feature>
<feature type="transmembrane region" description="Helical" evidence="1">
    <location>
        <begin position="42"/>
        <end position="70"/>
    </location>
</feature>
<evidence type="ECO:0000313" key="2">
    <source>
        <dbReference type="EMBL" id="VAW81508.1"/>
    </source>
</evidence>
<protein>
    <submittedName>
        <fullName evidence="2">Uncharacterized protein</fullName>
    </submittedName>
</protein>
<sequence length="174" mass="19651">MKPSAPKIEKAALEDESDITVDSYIEDIVDGKRVVFFLPGAVVFAISILLPIFAGVALGGGIISWIRYLLTVPQQAFAEFIVILIVMFFVYGSSFKVMSGKKQFVVVMEYYTKTALFISLTLLVIFGFVYHELNPMFLGGAIINAIILRLIYTPSYFVYTELSYRLHKRRREVA</sequence>
<dbReference type="AlphaFoldDB" id="A0A3B0YKM3"/>
<keyword evidence="1" id="KW-1133">Transmembrane helix</keyword>
<keyword evidence="1" id="KW-0812">Transmembrane</keyword>
<gene>
    <name evidence="2" type="ORF">MNBD_GAMMA12-1931</name>
</gene>
<feature type="transmembrane region" description="Helical" evidence="1">
    <location>
        <begin position="110"/>
        <end position="130"/>
    </location>
</feature>
<reference evidence="2" key="1">
    <citation type="submission" date="2018-06" db="EMBL/GenBank/DDBJ databases">
        <authorList>
            <person name="Zhirakovskaya E."/>
        </authorList>
    </citation>
    <scope>NUCLEOTIDE SEQUENCE</scope>
</reference>
<feature type="non-terminal residue" evidence="2">
    <location>
        <position position="174"/>
    </location>
</feature>
<feature type="transmembrane region" description="Helical" evidence="1">
    <location>
        <begin position="136"/>
        <end position="159"/>
    </location>
</feature>
<evidence type="ECO:0000256" key="1">
    <source>
        <dbReference type="SAM" id="Phobius"/>
    </source>
</evidence>
<organism evidence="2">
    <name type="scientific">hydrothermal vent metagenome</name>
    <dbReference type="NCBI Taxonomy" id="652676"/>
    <lineage>
        <taxon>unclassified sequences</taxon>
        <taxon>metagenomes</taxon>
        <taxon>ecological metagenomes</taxon>
    </lineage>
</organism>
<name>A0A3B0YKM3_9ZZZZ</name>
<proteinExistence type="predicted"/>